<proteinExistence type="predicted"/>
<feature type="region of interest" description="Disordered" evidence="1">
    <location>
        <begin position="201"/>
        <end position="245"/>
    </location>
</feature>
<reference evidence="2" key="1">
    <citation type="submission" date="2016-07" db="EMBL/GenBank/DDBJ databases">
        <authorList>
            <person name="Bretaudeau A."/>
        </authorList>
    </citation>
    <scope>NUCLEOTIDE SEQUENCE</scope>
    <source>
        <strain evidence="2">Rice</strain>
        <tissue evidence="2">Whole body</tissue>
    </source>
</reference>
<dbReference type="Gene3D" id="3.30.70.1820">
    <property type="entry name" value="L1 transposable element, RRM domain"/>
    <property type="match status" value="1"/>
</dbReference>
<evidence type="ECO:0000313" key="2">
    <source>
        <dbReference type="EMBL" id="SOQ56106.1"/>
    </source>
</evidence>
<gene>
    <name evidence="2" type="ORF">SFRICE_041323</name>
</gene>
<sequence length="245" mass="27176">MAQDSTSIVSILDSWEERIARKFKEVQVQIQTAGTSKDTIARVAEDFRTFRELVFDMLKMLRLQVSENSRELDEINTRSRRKALIIQGVPEVASEDCTAVTLGVCNSKLGLSLTASSIKVSHRLGQASADHHRPVLVRFASTADKMKVWKAKAGLKGSSVVIKEFLTRTRQSVFERARQHFSMRACWTNNGVIHIRAPDGSRHKVTSMDGLDPLLSKYPRTQGKSPSAGRRPAESAGGTLKGARK</sequence>
<dbReference type="AlphaFoldDB" id="A0A2H1WT06"/>
<organism evidence="2">
    <name type="scientific">Spodoptera frugiperda</name>
    <name type="common">Fall armyworm</name>
    <dbReference type="NCBI Taxonomy" id="7108"/>
    <lineage>
        <taxon>Eukaryota</taxon>
        <taxon>Metazoa</taxon>
        <taxon>Ecdysozoa</taxon>
        <taxon>Arthropoda</taxon>
        <taxon>Hexapoda</taxon>
        <taxon>Insecta</taxon>
        <taxon>Pterygota</taxon>
        <taxon>Neoptera</taxon>
        <taxon>Endopterygota</taxon>
        <taxon>Lepidoptera</taxon>
        <taxon>Glossata</taxon>
        <taxon>Ditrysia</taxon>
        <taxon>Noctuoidea</taxon>
        <taxon>Noctuidae</taxon>
        <taxon>Amphipyrinae</taxon>
        <taxon>Spodoptera</taxon>
    </lineage>
</organism>
<protein>
    <submittedName>
        <fullName evidence="2">SFRICE_041323</fullName>
    </submittedName>
</protein>
<dbReference type="EMBL" id="ODYU01010789">
    <property type="protein sequence ID" value="SOQ56106.1"/>
    <property type="molecule type" value="Genomic_DNA"/>
</dbReference>
<name>A0A2H1WT06_SPOFR</name>
<accession>A0A2H1WT06</accession>
<evidence type="ECO:0000256" key="1">
    <source>
        <dbReference type="SAM" id="MobiDB-lite"/>
    </source>
</evidence>